<dbReference type="AlphaFoldDB" id="A0AAX1N9P4"/>
<feature type="transmembrane region" description="Helical" evidence="1">
    <location>
        <begin position="406"/>
        <end position="424"/>
    </location>
</feature>
<gene>
    <name evidence="2" type="ORF">KMW28_25320</name>
</gene>
<reference evidence="2 3" key="1">
    <citation type="submission" date="2021-05" db="EMBL/GenBank/DDBJ databases">
        <title>Comparative genomic studies on the polysaccharide-degrading batcterial strains of the Flammeovirga genus.</title>
        <authorList>
            <person name="Zewei F."/>
            <person name="Zheng Z."/>
            <person name="Yu L."/>
            <person name="Ruyue G."/>
            <person name="Yanhong M."/>
            <person name="Yuanyuan C."/>
            <person name="Jingyan G."/>
            <person name="Wenjun H."/>
        </authorList>
    </citation>
    <scope>NUCLEOTIDE SEQUENCE [LARGE SCALE GENOMIC DNA]</scope>
    <source>
        <strain evidence="2 3">NBRC:100898</strain>
    </source>
</reference>
<protein>
    <submittedName>
        <fullName evidence="2">PepSY domain-containing protein</fullName>
    </submittedName>
</protein>
<dbReference type="EMBL" id="CP076133">
    <property type="protein sequence ID" value="QWG04216.1"/>
    <property type="molecule type" value="Genomic_DNA"/>
</dbReference>
<dbReference type="KEGG" id="fya:KMW28_25320"/>
<keyword evidence="1" id="KW-0812">Transmembrane</keyword>
<keyword evidence="1" id="KW-0472">Membrane</keyword>
<accession>A0AAX1N9P4</accession>
<evidence type="ECO:0000313" key="3">
    <source>
        <dbReference type="Proteomes" id="UP000678679"/>
    </source>
</evidence>
<feature type="transmembrane region" description="Helical" evidence="1">
    <location>
        <begin position="186"/>
        <end position="210"/>
    </location>
</feature>
<dbReference type="Pfam" id="PF03929">
    <property type="entry name" value="PepSY_TM"/>
    <property type="match status" value="1"/>
</dbReference>
<sequence length="447" mass="51670">MRKKLWALHSWIGLYTGLFIGIVSITGALAVFKFEIDEMLRPDLFFVTPKELPKNINKGINKVLDKYPENNGYRINVPKSEDRTWKVTVFLDDPNSPAKITQEVYLNPYTNTIIGERNMYRSFSFFIRNIHVRLFEGLYGRQWVGFFGILLTISLIISIFLYFDFTKKQRFGQVRSKNNRVKYADLHKFIGLATIVIQLIIAITGTWLGFQPKLEKPMLGHRPGKFIPQEFPIDKTIDQTKTIDYLSVLQATKQNFPDMIPDMISPSKDGSNSVIVFGDIPNMPFERHTNFVVLDKDDYHLLKKFDIRESGIGGHLYYMQEALHFGDFGGIVLKVVYCLMGLICGFLCISGFFIYFKRTEKKRIKRYPLLTTSNIIWGFTITSLLWFVSIGVSSVTLGAIYPTTYFTTPLFYGLIIVYFIYILIRRIKNKSKGTPSNKVKHQIKVTH</sequence>
<feature type="transmembrane region" description="Helical" evidence="1">
    <location>
        <begin position="12"/>
        <end position="32"/>
    </location>
</feature>
<proteinExistence type="predicted"/>
<evidence type="ECO:0000313" key="2">
    <source>
        <dbReference type="EMBL" id="QWG04216.1"/>
    </source>
</evidence>
<organism evidence="2 3">
    <name type="scientific">Flammeovirga yaeyamensis</name>
    <dbReference type="NCBI Taxonomy" id="367791"/>
    <lineage>
        <taxon>Bacteria</taxon>
        <taxon>Pseudomonadati</taxon>
        <taxon>Bacteroidota</taxon>
        <taxon>Cytophagia</taxon>
        <taxon>Cytophagales</taxon>
        <taxon>Flammeovirgaceae</taxon>
        <taxon>Flammeovirga</taxon>
    </lineage>
</organism>
<name>A0AAX1N9P4_9BACT</name>
<dbReference type="PANTHER" id="PTHR34219">
    <property type="entry name" value="IRON-REGULATED INNER MEMBRANE PROTEIN-RELATED"/>
    <property type="match status" value="1"/>
</dbReference>
<dbReference type="RefSeq" id="WP_169663704.1">
    <property type="nucleotide sequence ID" value="NZ_CP076133.1"/>
</dbReference>
<dbReference type="Proteomes" id="UP000678679">
    <property type="component" value="Chromosome 2"/>
</dbReference>
<feature type="transmembrane region" description="Helical" evidence="1">
    <location>
        <begin position="331"/>
        <end position="356"/>
    </location>
</feature>
<feature type="transmembrane region" description="Helical" evidence="1">
    <location>
        <begin position="143"/>
        <end position="165"/>
    </location>
</feature>
<evidence type="ECO:0000256" key="1">
    <source>
        <dbReference type="SAM" id="Phobius"/>
    </source>
</evidence>
<keyword evidence="1" id="KW-1133">Transmembrane helix</keyword>
<dbReference type="InterPro" id="IPR005625">
    <property type="entry name" value="PepSY-ass_TM"/>
</dbReference>
<keyword evidence="3" id="KW-1185">Reference proteome</keyword>
<feature type="transmembrane region" description="Helical" evidence="1">
    <location>
        <begin position="376"/>
        <end position="400"/>
    </location>
</feature>